<dbReference type="InterPro" id="IPR000847">
    <property type="entry name" value="LysR_HTH_N"/>
</dbReference>
<protein>
    <submittedName>
        <fullName evidence="6">LysR family transcriptional regulator</fullName>
    </submittedName>
</protein>
<evidence type="ECO:0000259" key="5">
    <source>
        <dbReference type="PROSITE" id="PS50931"/>
    </source>
</evidence>
<proteinExistence type="inferred from homology"/>
<dbReference type="Pfam" id="PF03466">
    <property type="entry name" value="LysR_substrate"/>
    <property type="match status" value="1"/>
</dbReference>
<name>A0ABY6D5T9_9RHOB</name>
<dbReference type="Gene3D" id="3.40.190.10">
    <property type="entry name" value="Periplasmic binding protein-like II"/>
    <property type="match status" value="1"/>
</dbReference>
<dbReference type="PANTHER" id="PTHR30126">
    <property type="entry name" value="HTH-TYPE TRANSCRIPTIONAL REGULATOR"/>
    <property type="match status" value="1"/>
</dbReference>
<keyword evidence="2" id="KW-0805">Transcription regulation</keyword>
<evidence type="ECO:0000256" key="1">
    <source>
        <dbReference type="ARBA" id="ARBA00009437"/>
    </source>
</evidence>
<dbReference type="CDD" id="cd05466">
    <property type="entry name" value="PBP2_LTTR_substrate"/>
    <property type="match status" value="1"/>
</dbReference>
<geneLocation type="plasmid" evidence="6 7">
    <name>unnamed2</name>
</geneLocation>
<feature type="domain" description="HTH lysR-type" evidence="5">
    <location>
        <begin position="1"/>
        <end position="58"/>
    </location>
</feature>
<evidence type="ECO:0000313" key="6">
    <source>
        <dbReference type="EMBL" id="UXX81509.1"/>
    </source>
</evidence>
<dbReference type="InterPro" id="IPR036390">
    <property type="entry name" value="WH_DNA-bd_sf"/>
</dbReference>
<dbReference type="PRINTS" id="PR00039">
    <property type="entry name" value="HTHLYSR"/>
</dbReference>
<accession>A0ABY6D5T9</accession>
<sequence>MNVAFAQTFLEVVKVGNLNRAAARLNVTESTVTTRINALENHLGQKLLIRSRSGAELTPAGFKFLRYAEVMTQAWGLARQELSLSQDFKSICNVGCHLDLWDASGCIWVDYLRQHHPEVALSFWLGNVDDIERWLSSGLIDVALMFDSAVSGGYRVRKLFDDRLIQVSTRARSYVDWDPDYIYVDLGGDFRRLHAEAFSVARTPVITISSSNCALNYLLRWGGSAYLPTRMVTNYISDGTLSQVEGTPEFCRTAYAVSRSDIAKDRPWFDPSFDYVSAQIEKIFQQER</sequence>
<evidence type="ECO:0000256" key="2">
    <source>
        <dbReference type="ARBA" id="ARBA00023015"/>
    </source>
</evidence>
<dbReference type="PROSITE" id="PS50931">
    <property type="entry name" value="HTH_LYSR"/>
    <property type="match status" value="1"/>
</dbReference>
<keyword evidence="4" id="KW-0804">Transcription</keyword>
<dbReference type="InterPro" id="IPR005119">
    <property type="entry name" value="LysR_subst-bd"/>
</dbReference>
<evidence type="ECO:0000256" key="3">
    <source>
        <dbReference type="ARBA" id="ARBA00023125"/>
    </source>
</evidence>
<gene>
    <name evidence="6" type="ORF">N7U68_00130</name>
</gene>
<keyword evidence="6" id="KW-0614">Plasmid</keyword>
<evidence type="ECO:0000256" key="4">
    <source>
        <dbReference type="ARBA" id="ARBA00023163"/>
    </source>
</evidence>
<dbReference type="PANTHER" id="PTHR30126:SF21">
    <property type="entry name" value="TRANSCRIPTIONAL REGULATOR-RELATED"/>
    <property type="match status" value="1"/>
</dbReference>
<organism evidence="6 7">
    <name type="scientific">Roseovarius pelagicus</name>
    <dbReference type="NCBI Taxonomy" id="2980108"/>
    <lineage>
        <taxon>Bacteria</taxon>
        <taxon>Pseudomonadati</taxon>
        <taxon>Pseudomonadota</taxon>
        <taxon>Alphaproteobacteria</taxon>
        <taxon>Rhodobacterales</taxon>
        <taxon>Roseobacteraceae</taxon>
        <taxon>Roseovarius</taxon>
    </lineage>
</organism>
<dbReference type="SUPFAM" id="SSF46785">
    <property type="entry name" value="Winged helix' DNA-binding domain"/>
    <property type="match status" value="1"/>
</dbReference>
<evidence type="ECO:0000313" key="7">
    <source>
        <dbReference type="Proteomes" id="UP001064087"/>
    </source>
</evidence>
<reference evidence="6" key="1">
    <citation type="submission" date="2022-10" db="EMBL/GenBank/DDBJ databases">
        <title>Roseovarius pelagicus sp. nov., isolated from Arctic seawater.</title>
        <authorList>
            <person name="Hong Y.W."/>
            <person name="Hwang C.Y."/>
        </authorList>
    </citation>
    <scope>NUCLEOTIDE SEQUENCE</scope>
    <source>
        <strain evidence="6">HL-MP18</strain>
        <plasmid evidence="6">unnamed2</plasmid>
    </source>
</reference>
<keyword evidence="7" id="KW-1185">Reference proteome</keyword>
<dbReference type="SUPFAM" id="SSF53850">
    <property type="entry name" value="Periplasmic binding protein-like II"/>
    <property type="match status" value="1"/>
</dbReference>
<comment type="similarity">
    <text evidence="1">Belongs to the LysR transcriptional regulatory family.</text>
</comment>
<dbReference type="Gene3D" id="1.10.10.10">
    <property type="entry name" value="Winged helix-like DNA-binding domain superfamily/Winged helix DNA-binding domain"/>
    <property type="match status" value="1"/>
</dbReference>
<dbReference type="EMBL" id="CP106737">
    <property type="protein sequence ID" value="UXX81509.1"/>
    <property type="molecule type" value="Genomic_DNA"/>
</dbReference>
<dbReference type="Proteomes" id="UP001064087">
    <property type="component" value="Plasmid unnamed2"/>
</dbReference>
<dbReference type="RefSeq" id="WP_263046706.1">
    <property type="nucleotide sequence ID" value="NZ_CP106737.1"/>
</dbReference>
<dbReference type="InterPro" id="IPR036388">
    <property type="entry name" value="WH-like_DNA-bd_sf"/>
</dbReference>
<dbReference type="Pfam" id="PF00126">
    <property type="entry name" value="HTH_1"/>
    <property type="match status" value="1"/>
</dbReference>
<keyword evidence="3" id="KW-0238">DNA-binding</keyword>